<evidence type="ECO:0000256" key="1">
    <source>
        <dbReference type="SAM" id="MobiDB-lite"/>
    </source>
</evidence>
<keyword evidence="3" id="KW-1185">Reference proteome</keyword>
<sequence>MMTDVKRWMKLRNAYNKSVSSRPPKPVPVVPSPAPR</sequence>
<organism evidence="2 3">
    <name type="scientific">Trifolium medium</name>
    <dbReference type="NCBI Taxonomy" id="97028"/>
    <lineage>
        <taxon>Eukaryota</taxon>
        <taxon>Viridiplantae</taxon>
        <taxon>Streptophyta</taxon>
        <taxon>Embryophyta</taxon>
        <taxon>Tracheophyta</taxon>
        <taxon>Spermatophyta</taxon>
        <taxon>Magnoliopsida</taxon>
        <taxon>eudicotyledons</taxon>
        <taxon>Gunneridae</taxon>
        <taxon>Pentapetalae</taxon>
        <taxon>rosids</taxon>
        <taxon>fabids</taxon>
        <taxon>Fabales</taxon>
        <taxon>Fabaceae</taxon>
        <taxon>Papilionoideae</taxon>
        <taxon>50 kb inversion clade</taxon>
        <taxon>NPAAA clade</taxon>
        <taxon>Hologalegina</taxon>
        <taxon>IRL clade</taxon>
        <taxon>Trifolieae</taxon>
        <taxon>Trifolium</taxon>
    </lineage>
</organism>
<proteinExistence type="predicted"/>
<evidence type="ECO:0000313" key="2">
    <source>
        <dbReference type="EMBL" id="MCI85788.1"/>
    </source>
</evidence>
<name>A0A392VBS7_9FABA</name>
<feature type="region of interest" description="Disordered" evidence="1">
    <location>
        <begin position="14"/>
        <end position="36"/>
    </location>
</feature>
<dbReference type="AlphaFoldDB" id="A0A392VBS7"/>
<accession>A0A392VBS7</accession>
<feature type="non-terminal residue" evidence="2">
    <location>
        <position position="36"/>
    </location>
</feature>
<feature type="compositionally biased region" description="Pro residues" evidence="1">
    <location>
        <begin position="23"/>
        <end position="36"/>
    </location>
</feature>
<reference evidence="2 3" key="1">
    <citation type="journal article" date="2018" name="Front. Plant Sci.">
        <title>Red Clover (Trifolium pratense) and Zigzag Clover (T. medium) - A Picture of Genomic Similarities and Differences.</title>
        <authorList>
            <person name="Dluhosova J."/>
            <person name="Istvanek J."/>
            <person name="Nedelnik J."/>
            <person name="Repkova J."/>
        </authorList>
    </citation>
    <scope>NUCLEOTIDE SEQUENCE [LARGE SCALE GENOMIC DNA]</scope>
    <source>
        <strain evidence="3">cv. 10/8</strain>
        <tissue evidence="2">Leaf</tissue>
    </source>
</reference>
<protein>
    <submittedName>
        <fullName evidence="2">Uncharacterized protein</fullName>
    </submittedName>
</protein>
<dbReference type="Proteomes" id="UP000265520">
    <property type="component" value="Unassembled WGS sequence"/>
</dbReference>
<comment type="caution">
    <text evidence="2">The sequence shown here is derived from an EMBL/GenBank/DDBJ whole genome shotgun (WGS) entry which is preliminary data.</text>
</comment>
<evidence type="ECO:0000313" key="3">
    <source>
        <dbReference type="Proteomes" id="UP000265520"/>
    </source>
</evidence>
<dbReference type="EMBL" id="LXQA011123904">
    <property type="protein sequence ID" value="MCI85788.1"/>
    <property type="molecule type" value="Genomic_DNA"/>
</dbReference>